<evidence type="ECO:0000256" key="1">
    <source>
        <dbReference type="SAM" id="MobiDB-lite"/>
    </source>
</evidence>
<dbReference type="Proteomes" id="UP000703269">
    <property type="component" value="Unassembled WGS sequence"/>
</dbReference>
<gene>
    <name evidence="2" type="ORF">PsYK624_134540</name>
</gene>
<accession>A0A9P3LK10</accession>
<protein>
    <submittedName>
        <fullName evidence="2">Uncharacterized protein</fullName>
    </submittedName>
</protein>
<keyword evidence="3" id="KW-1185">Reference proteome</keyword>
<name>A0A9P3LK10_9APHY</name>
<dbReference type="AlphaFoldDB" id="A0A9P3LK10"/>
<comment type="caution">
    <text evidence="2">The sequence shown here is derived from an EMBL/GenBank/DDBJ whole genome shotgun (WGS) entry which is preliminary data.</text>
</comment>
<feature type="region of interest" description="Disordered" evidence="1">
    <location>
        <begin position="1"/>
        <end position="30"/>
    </location>
</feature>
<evidence type="ECO:0000313" key="2">
    <source>
        <dbReference type="EMBL" id="GJE97239.1"/>
    </source>
</evidence>
<reference evidence="2 3" key="1">
    <citation type="submission" date="2021-08" db="EMBL/GenBank/DDBJ databases">
        <title>Draft Genome Sequence of Phanerochaete sordida strain YK-624.</title>
        <authorList>
            <person name="Mori T."/>
            <person name="Dohra H."/>
            <person name="Suzuki T."/>
            <person name="Kawagishi H."/>
            <person name="Hirai H."/>
        </authorList>
    </citation>
    <scope>NUCLEOTIDE SEQUENCE [LARGE SCALE GENOMIC DNA]</scope>
    <source>
        <strain evidence="2 3">YK-624</strain>
    </source>
</reference>
<organism evidence="2 3">
    <name type="scientific">Phanerochaete sordida</name>
    <dbReference type="NCBI Taxonomy" id="48140"/>
    <lineage>
        <taxon>Eukaryota</taxon>
        <taxon>Fungi</taxon>
        <taxon>Dikarya</taxon>
        <taxon>Basidiomycota</taxon>
        <taxon>Agaricomycotina</taxon>
        <taxon>Agaricomycetes</taxon>
        <taxon>Polyporales</taxon>
        <taxon>Phanerochaetaceae</taxon>
        <taxon>Phanerochaete</taxon>
    </lineage>
</organism>
<proteinExistence type="predicted"/>
<dbReference type="EMBL" id="BPQB01000069">
    <property type="protein sequence ID" value="GJE97239.1"/>
    <property type="molecule type" value="Genomic_DNA"/>
</dbReference>
<sequence>MQASPRMLRSLDGTKQRQRRHLGNGRNSSFARLATKPFGDWLVTCGTLGLSLHHWLGPWPRTLCDSDLRVESPRSVCRTAAQPLR</sequence>
<evidence type="ECO:0000313" key="3">
    <source>
        <dbReference type="Proteomes" id="UP000703269"/>
    </source>
</evidence>